<protein>
    <submittedName>
        <fullName evidence="1">Uncharacterized protein</fullName>
    </submittedName>
</protein>
<sequence>MVYIAAFDFTKLIYDKLKYSK</sequence>
<reference evidence="1" key="2">
    <citation type="journal article" date="2015" name="Fish Shellfish Immunol.">
        <title>Early steps in the European eel (Anguilla anguilla)-Vibrio vulnificus interaction in the gills: Role of the RtxA13 toxin.</title>
        <authorList>
            <person name="Callol A."/>
            <person name="Pajuelo D."/>
            <person name="Ebbesson L."/>
            <person name="Teles M."/>
            <person name="MacKenzie S."/>
            <person name="Amaro C."/>
        </authorList>
    </citation>
    <scope>NUCLEOTIDE SEQUENCE</scope>
</reference>
<accession>A0A0E9QZK7</accession>
<dbReference type="EMBL" id="GBXM01086308">
    <property type="protein sequence ID" value="JAH22269.1"/>
    <property type="molecule type" value="Transcribed_RNA"/>
</dbReference>
<dbReference type="AlphaFoldDB" id="A0A0E9QZK7"/>
<reference evidence="1" key="1">
    <citation type="submission" date="2014-11" db="EMBL/GenBank/DDBJ databases">
        <authorList>
            <person name="Amaro Gonzalez C."/>
        </authorList>
    </citation>
    <scope>NUCLEOTIDE SEQUENCE</scope>
</reference>
<evidence type="ECO:0000313" key="1">
    <source>
        <dbReference type="EMBL" id="JAH22269.1"/>
    </source>
</evidence>
<proteinExistence type="predicted"/>
<organism evidence="1">
    <name type="scientific">Anguilla anguilla</name>
    <name type="common">European freshwater eel</name>
    <name type="synonym">Muraena anguilla</name>
    <dbReference type="NCBI Taxonomy" id="7936"/>
    <lineage>
        <taxon>Eukaryota</taxon>
        <taxon>Metazoa</taxon>
        <taxon>Chordata</taxon>
        <taxon>Craniata</taxon>
        <taxon>Vertebrata</taxon>
        <taxon>Euteleostomi</taxon>
        <taxon>Actinopterygii</taxon>
        <taxon>Neopterygii</taxon>
        <taxon>Teleostei</taxon>
        <taxon>Anguilliformes</taxon>
        <taxon>Anguillidae</taxon>
        <taxon>Anguilla</taxon>
    </lineage>
</organism>
<name>A0A0E9QZK7_ANGAN</name>